<comment type="similarity">
    <text evidence="1">Belongs to the RecJ family.</text>
</comment>
<dbReference type="GO" id="GO:0008409">
    <property type="term" value="F:5'-3' exonuclease activity"/>
    <property type="evidence" value="ECO:0007669"/>
    <property type="project" value="InterPro"/>
</dbReference>
<feature type="domain" description="RecJ OB" evidence="8">
    <location>
        <begin position="461"/>
        <end position="564"/>
    </location>
</feature>
<dbReference type="GO" id="GO:0006310">
    <property type="term" value="P:DNA recombination"/>
    <property type="evidence" value="ECO:0007669"/>
    <property type="project" value="InterPro"/>
</dbReference>
<gene>
    <name evidence="9" type="primary">recJ</name>
    <name evidence="9" type="ORF">HOP12_12605</name>
</gene>
<dbReference type="InterPro" id="IPR051673">
    <property type="entry name" value="SSDNA_exonuclease_RecJ"/>
</dbReference>
<comment type="caution">
    <text evidence="9">The sequence shown here is derived from an EMBL/GenBank/DDBJ whole genome shotgun (WGS) entry which is preliminary data.</text>
</comment>
<dbReference type="AlphaFoldDB" id="A0A849SPZ7"/>
<protein>
    <recommendedName>
        <fullName evidence="2">Single-stranded-DNA-specific exonuclease RecJ</fullName>
    </recommendedName>
</protein>
<evidence type="ECO:0000256" key="4">
    <source>
        <dbReference type="ARBA" id="ARBA00022801"/>
    </source>
</evidence>
<evidence type="ECO:0000313" key="9">
    <source>
        <dbReference type="EMBL" id="NOT34987.1"/>
    </source>
</evidence>
<dbReference type="Proteomes" id="UP000580839">
    <property type="component" value="Unassembled WGS sequence"/>
</dbReference>
<dbReference type="InterPro" id="IPR004610">
    <property type="entry name" value="RecJ"/>
</dbReference>
<dbReference type="InterPro" id="IPR003156">
    <property type="entry name" value="DHHA1_dom"/>
</dbReference>
<reference evidence="9 10" key="1">
    <citation type="submission" date="2020-04" db="EMBL/GenBank/DDBJ databases">
        <title>Metagenomic profiling of ammonia- and methane-oxidizing microorganisms in a Dutch drinking water treatment plant.</title>
        <authorList>
            <person name="Poghosyan L."/>
            <person name="Leucker S."/>
        </authorList>
    </citation>
    <scope>NUCLEOTIDE SEQUENCE [LARGE SCALE GENOMIC DNA]</scope>
    <source>
        <strain evidence="9">S-RSF-IL-03</strain>
    </source>
</reference>
<dbReference type="InterPro" id="IPR041122">
    <property type="entry name" value="RecJ_OB"/>
</dbReference>
<dbReference type="GO" id="GO:0006281">
    <property type="term" value="P:DNA repair"/>
    <property type="evidence" value="ECO:0007669"/>
    <property type="project" value="InterPro"/>
</dbReference>
<dbReference type="Pfam" id="PF02272">
    <property type="entry name" value="DHHA1"/>
    <property type="match status" value="1"/>
</dbReference>
<evidence type="ECO:0000256" key="3">
    <source>
        <dbReference type="ARBA" id="ARBA00022722"/>
    </source>
</evidence>
<proteinExistence type="inferred from homology"/>
<dbReference type="PANTHER" id="PTHR30255:SF2">
    <property type="entry name" value="SINGLE-STRANDED-DNA-SPECIFIC EXONUCLEASE RECJ"/>
    <property type="match status" value="1"/>
</dbReference>
<name>A0A849SPZ7_UNCEI</name>
<dbReference type="SUPFAM" id="SSF64182">
    <property type="entry name" value="DHH phosphoesterases"/>
    <property type="match status" value="1"/>
</dbReference>
<evidence type="ECO:0000259" key="8">
    <source>
        <dbReference type="Pfam" id="PF17768"/>
    </source>
</evidence>
<evidence type="ECO:0000259" key="7">
    <source>
        <dbReference type="Pfam" id="PF02272"/>
    </source>
</evidence>
<dbReference type="NCBIfam" id="TIGR00644">
    <property type="entry name" value="recJ"/>
    <property type="match status" value="1"/>
</dbReference>
<dbReference type="InterPro" id="IPR038763">
    <property type="entry name" value="DHH_sf"/>
</dbReference>
<dbReference type="Pfam" id="PF17768">
    <property type="entry name" value="RecJ_OB"/>
    <property type="match status" value="1"/>
</dbReference>
<dbReference type="EMBL" id="JABFRW010000162">
    <property type="protein sequence ID" value="NOT34987.1"/>
    <property type="molecule type" value="Genomic_DNA"/>
</dbReference>
<evidence type="ECO:0000256" key="5">
    <source>
        <dbReference type="ARBA" id="ARBA00022839"/>
    </source>
</evidence>
<keyword evidence="3" id="KW-0540">Nuclease</keyword>
<evidence type="ECO:0000313" key="10">
    <source>
        <dbReference type="Proteomes" id="UP000580839"/>
    </source>
</evidence>
<keyword evidence="4" id="KW-0378">Hydrolase</keyword>
<evidence type="ECO:0000259" key="6">
    <source>
        <dbReference type="Pfam" id="PF01368"/>
    </source>
</evidence>
<dbReference type="Gene3D" id="3.90.1640.30">
    <property type="match status" value="1"/>
</dbReference>
<keyword evidence="5 9" id="KW-0269">Exonuclease</keyword>
<dbReference type="GO" id="GO:0003676">
    <property type="term" value="F:nucleic acid binding"/>
    <property type="evidence" value="ECO:0007669"/>
    <property type="project" value="InterPro"/>
</dbReference>
<evidence type="ECO:0000256" key="2">
    <source>
        <dbReference type="ARBA" id="ARBA00019841"/>
    </source>
</evidence>
<feature type="domain" description="DHHA1" evidence="7">
    <location>
        <begin position="356"/>
        <end position="445"/>
    </location>
</feature>
<dbReference type="Pfam" id="PF01368">
    <property type="entry name" value="DHH"/>
    <property type="match status" value="1"/>
</dbReference>
<organism evidence="9 10">
    <name type="scientific">Eiseniibacteriota bacterium</name>
    <dbReference type="NCBI Taxonomy" id="2212470"/>
    <lineage>
        <taxon>Bacteria</taxon>
        <taxon>Candidatus Eiseniibacteriota</taxon>
    </lineage>
</organism>
<evidence type="ECO:0000256" key="1">
    <source>
        <dbReference type="ARBA" id="ARBA00005915"/>
    </source>
</evidence>
<dbReference type="Gene3D" id="2.40.50.460">
    <property type="match status" value="1"/>
</dbReference>
<feature type="domain" description="DDH" evidence="6">
    <location>
        <begin position="84"/>
        <end position="233"/>
    </location>
</feature>
<accession>A0A849SPZ7</accession>
<dbReference type="InterPro" id="IPR001667">
    <property type="entry name" value="DDH_dom"/>
</dbReference>
<dbReference type="PANTHER" id="PTHR30255">
    <property type="entry name" value="SINGLE-STRANDED-DNA-SPECIFIC EXONUCLEASE RECJ"/>
    <property type="match status" value="1"/>
</dbReference>
<sequence length="569" mass="60990">MVQTQSALWTPRAGFDAGATRSLAAALDAPLAIADALVRRGVRDPEAASAFLSPSLDALHDPLALRDMDRALARVNRALAANERILVQGDYDVDGITSTFLLVSVLRSLGGQAAPRIPHRTRDGYGLTVAAVDAAQRAGVQLIVTVDCGITANEPIDHARSLGIDVVVTDHHEPGPTLPNAEAVVNPIRPGCEYPFKSLAGVGVTFKLVQALFEARGRAEAAFEALDLVALGTIADVVPLIGENRILARHGLASLAATTRPGLRELMRVAGVDGRRLTDVHVAFMLAPRINAAGRMGHADQALELLFARDEVEGRRLAEVLERENQKRRKFDESAAREASERVVSQLGWPGPASLVLWDEHWHPGVVGIVASRLVERFQRPALLVALDGDLGRGSARTTGGIDLTEILAGCDDLLATWGGHAAAAGFTLRRDQLVPFRTRVESLVAARLDPEACVPRVDHDAELTLAECSLELIEWIDRMAPFGLANPEPHFLIRGVTIDQLGRVGDGRHLKLQIRDGAAALEAIGFGLGETAAGIARGARVDLVAVPTRNEWNGTTRLQLRVRALRPA</sequence>